<dbReference type="Pfam" id="PF19077">
    <property type="entry name" value="Big_13"/>
    <property type="match status" value="2"/>
</dbReference>
<accession>A0A7U5Y5Z4</accession>
<dbReference type="PANTHER" id="PTHR34677">
    <property type="match status" value="1"/>
</dbReference>
<sequence length="2986" mass="298731">MSNQRIVLDQDVVVTHLQGKMYLVAADGSQRLVAEGDVLPKDAVLLAPEGASFQGGETTFTLGSGERPEQGDAVLANAGTPDDIAALQQAILDGTDPTKAFEASAAGGAPAAGNAGGVAGASGNGGFVTIDRTGDATISSAGFDSANPAGAAPLVDAQSSEDELVDLTAPVITVSAPDNTNDRTPTLTGTTDTPAGSTVTLVVTDANGNQQTLTATVQPDGSFSVDVTTPLAEGGYQVTASVTDPAGNTGTATDDGSVDTTAPTVTVNAPDNTNDNTPTITGTTDAVPGSTVTLTVTDANGNQQTLTATVQPDGSYSADVVTPLPDGGYDVTASVTDPAGNRGTSSDDGSVDTTANITVSLDDVNAANVANTPISGTSDVGPGRTVTLVISDATGKSVTVTAVTDADGNYQTSADLSGLADGNLTVVASVTDAAGNPASATDDTTLLDTTPPDASITLDGNITPDDVINAAESKQDIAVTGRVGGDVKEGDTVTLTVNGKAFTGLVLADKTFSINVPGSDLVADGDKVIDAKVTTTDAAGNSTTVTDTEGYSVDTQSPSVVVDIADDQLTVGETSDVTFTFSEKVTGFELGDLTVVGGTVTGLTTSDGGKTWTATFTPDANFTGTASVTVKENSYTDLAGNKGTGDSDTAKVDNVAAPTPSVELQGAGADDTYNKAEIGDDNSVTAKVTLSAGTQVGDLLVVKDGAGTALFSGQVTAEMLKDGLNVEVPVSGSPSEVKVTAQVTDQAGNPSGIADDTAKVDNVAAPTPSVELQGAGADDTYNKAEIGDDNSVTAKVTLSAGTQVGDLLVVKDGAGTALFSGQVTAEMLKDGLNVEVPVSGSPSEVKVTAQVTDQAGNPSGIADDTAKVDNVAAPTPSVELQGAGADDTYNKAEIGDDNSVTAKVTLSAGTQVGDLLVVKDGAGTALFSGQVTAEMLKDGLNVEVPVSGSPSEVKVTAQVTDQAGNPSGIADDTAKVDNVAAPTPSVELQGAGADDTYNKAEIGDDNSVTAKVTLSAGTQVGDLLVVKDGAGTALFSGQVTAEMLKDGLNVEVPVSGSPSEVKVTAQVTDQAGNPSGIADDTAKVDNVAAPTPSVELQGAGADDTYNKAEIGDDNSVTAKVTLSAGTQVGDLLVVKDGAGTALFSGQVTAEMLKDGLNVEVPVSGSPSEVKVTAQVTDQAGNPSGIADDTAKVDNVAAPTPSVELQGAGADDTYNKAEIGDDNSVTAKVTLSAGTQVGDLLVVKDGAGTALFSGQVTAEMLKDGLNVEVPVSGSPSEVKVTAQVTDQAGNPSGIADDTAKVDNVAAPTPSVELQGAGADDTYNKAEIGDDNSVTAKVTLSAGTQVGDLLVVKDGAGTALFSGQVTAEMLKDGLNVEVPVSGSPSEVKVTAQVTDQAGNPSGIADDTAKVDNVAAPTPSVELQGAGADDTYNKAEIGDDNSVTAKVTLSAGTQVGDLLVVKDGAGTALFSGQVTAEMLKDGLNVEVPVSGSPSEVKVTAQVTDQAGNPSGIADDTAKVDNVAAPTPSVELQGAGADDTYNKAEIGDDNSVTAKVTLSAGTQVGDLLVVKDGAGTALFSGQVTAEMLKDGLNVEVPVSGSPSEVKVTAQVTDQAGNPSGIADDTAKVDNVAAPTPSVELQGAGADDTYNKAEIGDDNSVTAKVTLSAGTQVGDLLVVKDGAGTALFSGQVTAEMLKDGLNVEVPVSGSPSEVKVTAQVTDQAGNPSGIADDTAKVDNVAAPTPSVELQGAGADDTYNKAEIGDDNSVTAKVTLSAGTQVGDLLVVKDGAGTALFSGQVTAEMLKDGLNVEVPVSGSPSEVKVTAQVTDQAGNPSGIADDTAKVDNVAAPTPSVELQGAGADDTYNKAEIGDDNSVTAKVTLSAGTQVGDLLVVKDGAGTALFSGQVTAEMLKDGLNVEVPVSGSPSEVKVTAQVTDQAGNPSGIADDTAKVDNVAAPTPSVELQGAGADDTYNKAEIGDDNSVTAKVTLSAGTQVGDLLVVKDGAGTALFSGQVTAEMLKDGLNVEVPVSGSPSEVKVTAQVTDQAGNPSGIADDTAKVDNVAAPTPSVELQGAGADDTYNKAEIGDDNSVTAKVTLSAGTQVGDLLVVKDGAGTALFSGQVTAEMLKDGLNVEVPVSGSPSEVKVTAQVTDQAGNPSGIADDTAKVDNVAAPTPSVELQGAGADDTYNKAEIGDDNSVTAKVTLSAGTQVGDLLVVKDGAGTALFSGQVTAEMLKDGLNVEVPVSGSPSEVKVTAQVTDQAGNPSGIADDTAKVDNVAAPTPSVELQGAGADDTYNKAEIGDDNSVTAKVTLSAGTQVGDLLVVKDGAGTALFSGQVTAEMLKDGLNVEVPVSGSPSEVKVTAQVTDQAGNPSGIADDTAKVDVTATAAPTVTIVDDSNNDQLLSKGEIGHDQVQLQTEVNHGELTAGGKVTLTINNGDATSTVELKLVNGVLQLANGQPANGFTYNNGTISWTATTPADGKSLTVSATQTDKAGNESEQGSDTAKILPEPTIASDKVTVSEEALVGGVADSNGSDDQVTRTGELTIHHDGNGPVSVGLDLNSLPVLTSGGESITWSYGSCGTNHAVIEGKVGGTSLIEISLNGGNQTVAGAVDKVSYSVKLLGPVDHADATTQDVRDISVGVTIDDGVSTGRGTLTVSIEDDAPEAGTIVKTTGVETVFNANVMISLDISTSMDNPSGIGNMTRLAAAKQAIISLLNGYKETLNEADSGDVKVNLSLFGTESRQLSAGWVSLDAAINLINTFTRPSGTQYTNYDAALQELIDSFNPLEYGANKPVDAAGTQNVSYFLSDGEPTKSNINPDNSNYYTTDPRLGDGIGRGSAFGFDPNSINGKSDVGQKNWEDFLTKYGVTSYAIGMGNVSKTYLDPIAYDGAAKTDNNSQLTKVVTDMSQLSNVLLGTTPKVEQVGGYLGAHSDSKAAGFGGDGGHVLTISVDGIVYTYDVVKHTISTSGGSTISGDTLKLTTALGGL</sequence>
<dbReference type="InterPro" id="IPR044048">
    <property type="entry name" value="Big_12"/>
</dbReference>
<dbReference type="NCBIfam" id="NF012196">
    <property type="entry name" value="Ig_like_ice"/>
    <property type="match status" value="1"/>
</dbReference>
<feature type="compositionally biased region" description="Polar residues" evidence="1">
    <location>
        <begin position="240"/>
        <end position="262"/>
    </location>
</feature>
<evidence type="ECO:0000259" key="2">
    <source>
        <dbReference type="PROSITE" id="PS50234"/>
    </source>
</evidence>
<feature type="region of interest" description="Disordered" evidence="1">
    <location>
        <begin position="175"/>
        <end position="195"/>
    </location>
</feature>
<dbReference type="InterPro" id="IPR002035">
    <property type="entry name" value="VWF_A"/>
</dbReference>
<dbReference type="Gene3D" id="3.40.50.410">
    <property type="entry name" value="von Willebrand factor, type A domain"/>
    <property type="match status" value="1"/>
</dbReference>
<dbReference type="Pfam" id="PF19078">
    <property type="entry name" value="Big_12"/>
    <property type="match status" value="1"/>
</dbReference>
<protein>
    <submittedName>
        <fullName evidence="3">Ig-like domain-containing protein</fullName>
    </submittedName>
</protein>
<dbReference type="NCBIfam" id="NF033510">
    <property type="entry name" value="Ca_tandemer"/>
    <property type="match status" value="4"/>
</dbReference>
<feature type="domain" description="VWFA" evidence="2">
    <location>
        <begin position="2681"/>
        <end position="2917"/>
    </location>
</feature>
<dbReference type="Proteomes" id="UP000266778">
    <property type="component" value="Chromosome"/>
</dbReference>
<dbReference type="InterPro" id="IPR036465">
    <property type="entry name" value="vWFA_dom_sf"/>
</dbReference>
<dbReference type="SUPFAM" id="SSF53300">
    <property type="entry name" value="vWA-like"/>
    <property type="match status" value="1"/>
</dbReference>
<feature type="region of interest" description="Disordered" evidence="1">
    <location>
        <begin position="240"/>
        <end position="286"/>
    </location>
</feature>
<dbReference type="PROSITE" id="PS50234">
    <property type="entry name" value="VWFA"/>
    <property type="match status" value="1"/>
</dbReference>
<organism evidence="3 4">
    <name type="scientific">Aeromonas caviae</name>
    <name type="common">Aeromonas punctata</name>
    <dbReference type="NCBI Taxonomy" id="648"/>
    <lineage>
        <taxon>Bacteria</taxon>
        <taxon>Pseudomonadati</taxon>
        <taxon>Pseudomonadota</taxon>
        <taxon>Gammaproteobacteria</taxon>
        <taxon>Aeromonadales</taxon>
        <taxon>Aeromonadaceae</taxon>
        <taxon>Aeromonas</taxon>
    </lineage>
</organism>
<dbReference type="SMART" id="SM00327">
    <property type="entry name" value="VWA"/>
    <property type="match status" value="1"/>
</dbReference>
<dbReference type="EMBL" id="CP025706">
    <property type="protein sequence ID" value="AXB04321.1"/>
    <property type="molecule type" value="Genomic_DNA"/>
</dbReference>
<evidence type="ECO:0000313" key="3">
    <source>
        <dbReference type="EMBL" id="AXB04321.1"/>
    </source>
</evidence>
<dbReference type="PANTHER" id="PTHR34677:SF3">
    <property type="entry name" value="BACTERIAL IG-LIKE DOMAIN-CONTAINING PROTEIN"/>
    <property type="match status" value="1"/>
</dbReference>
<evidence type="ECO:0000256" key="1">
    <source>
        <dbReference type="SAM" id="MobiDB-lite"/>
    </source>
</evidence>
<dbReference type="Gene3D" id="2.60.40.10">
    <property type="entry name" value="Immunoglobulins"/>
    <property type="match status" value="5"/>
</dbReference>
<dbReference type="InterPro" id="IPR049826">
    <property type="entry name" value="Ig-like_ice"/>
</dbReference>
<name>A0A7U5Y5Z4_AERCA</name>
<dbReference type="InterPro" id="IPR013783">
    <property type="entry name" value="Ig-like_fold"/>
</dbReference>
<feature type="compositionally biased region" description="Low complexity" evidence="1">
    <location>
        <begin position="182"/>
        <end position="195"/>
    </location>
</feature>
<evidence type="ECO:0000313" key="4">
    <source>
        <dbReference type="Proteomes" id="UP000266778"/>
    </source>
</evidence>
<proteinExistence type="predicted"/>
<dbReference type="InterPro" id="IPR044016">
    <property type="entry name" value="Big_13"/>
</dbReference>
<dbReference type="CDD" id="cd00198">
    <property type="entry name" value="vWFA"/>
    <property type="match status" value="1"/>
</dbReference>
<reference evidence="3" key="1">
    <citation type="journal article" date="2019" name="J Environ">
        <title>Genetic characterization and potential molecular dissemination mechanism of tet (31) gene in Aeromonas caviae from an oxytetracycline wastewater treatment system.</title>
        <authorList>
            <person name="Shi Y."/>
            <person name="Tian Z."/>
            <person name="Leclercq S.O."/>
            <person name="Zhang H."/>
            <person name="Yang M."/>
            <person name="Zhang Y."/>
        </authorList>
    </citation>
    <scope>NUCLEOTIDE SEQUENCE</scope>
    <source>
        <strain evidence="3">T25-39</strain>
    </source>
</reference>
<feature type="compositionally biased region" description="Low complexity" evidence="1">
    <location>
        <begin position="263"/>
        <end position="286"/>
    </location>
</feature>
<gene>
    <name evidence="3" type="ORF">C1C91_04175</name>
</gene>